<protein>
    <recommendedName>
        <fullName evidence="4">ADP-ribosylglycohydrolase</fullName>
    </recommendedName>
</protein>
<evidence type="ECO:0000256" key="1">
    <source>
        <dbReference type="PIRSR" id="PIRSR605502-1"/>
    </source>
</evidence>
<feature type="binding site" evidence="1">
    <location>
        <position position="101"/>
    </location>
    <ligand>
        <name>Mg(2+)</name>
        <dbReference type="ChEBI" id="CHEBI:18420"/>
        <label>1</label>
    </ligand>
</feature>
<gene>
    <name evidence="2" type="ORF">KIK155_LOCUS210</name>
</gene>
<sequence>MSFLITFSSHIGRSRRKKDSLFSEYFYSSHRIWYGDRPLHPEILSVAKGSFKRSSRYNDGIRGNGYIVNALEAALWTFWYDDKFFEKGARDTVNLGDNTDTTAAIYGQLAGAFDSYENLSLKCVERLYAKKFINTVSKQIAYERERGKLKHKNWCTYFADQKENTFDFTSLSLIIPSGHNVHKS</sequence>
<dbReference type="InterPro" id="IPR036705">
    <property type="entry name" value="Ribosyl_crysJ1_sf"/>
</dbReference>
<evidence type="ECO:0008006" key="4">
    <source>
        <dbReference type="Google" id="ProtNLM"/>
    </source>
</evidence>
<name>A0A817TKE6_9BILA</name>
<evidence type="ECO:0000313" key="3">
    <source>
        <dbReference type="Proteomes" id="UP000663865"/>
    </source>
</evidence>
<reference evidence="2" key="1">
    <citation type="submission" date="2021-02" db="EMBL/GenBank/DDBJ databases">
        <authorList>
            <person name="Nowell W R."/>
        </authorList>
    </citation>
    <scope>NUCLEOTIDE SEQUENCE</scope>
</reference>
<keyword evidence="1" id="KW-0460">Magnesium</keyword>
<evidence type="ECO:0000313" key="2">
    <source>
        <dbReference type="EMBL" id="CAF3317992.1"/>
    </source>
</evidence>
<dbReference type="Pfam" id="PF03747">
    <property type="entry name" value="ADP_ribosyl_GH"/>
    <property type="match status" value="1"/>
</dbReference>
<dbReference type="SUPFAM" id="SSF101478">
    <property type="entry name" value="ADP-ribosylglycohydrolase"/>
    <property type="match status" value="1"/>
</dbReference>
<dbReference type="Proteomes" id="UP000663865">
    <property type="component" value="Unassembled WGS sequence"/>
</dbReference>
<dbReference type="AlphaFoldDB" id="A0A817TKE6"/>
<comment type="cofactor">
    <cofactor evidence="1">
        <name>Mg(2+)</name>
        <dbReference type="ChEBI" id="CHEBI:18420"/>
    </cofactor>
    <text evidence="1">Binds 2 magnesium ions per subunit.</text>
</comment>
<accession>A0A817TKE6</accession>
<dbReference type="InterPro" id="IPR005502">
    <property type="entry name" value="Ribosyl_crysJ1"/>
</dbReference>
<dbReference type="GO" id="GO:0046872">
    <property type="term" value="F:metal ion binding"/>
    <property type="evidence" value="ECO:0007669"/>
    <property type="project" value="UniProtKB-KW"/>
</dbReference>
<dbReference type="EMBL" id="CAJNYV010000006">
    <property type="protein sequence ID" value="CAF3317992.1"/>
    <property type="molecule type" value="Genomic_DNA"/>
</dbReference>
<proteinExistence type="predicted"/>
<feature type="binding site" evidence="1">
    <location>
        <position position="100"/>
    </location>
    <ligand>
        <name>Mg(2+)</name>
        <dbReference type="ChEBI" id="CHEBI:18420"/>
        <label>1</label>
    </ligand>
</feature>
<dbReference type="Gene3D" id="1.10.4080.10">
    <property type="entry name" value="ADP-ribosylation/Crystallin J1"/>
    <property type="match status" value="1"/>
</dbReference>
<keyword evidence="1" id="KW-0479">Metal-binding</keyword>
<comment type="caution">
    <text evidence="2">The sequence shown here is derived from an EMBL/GenBank/DDBJ whole genome shotgun (WGS) entry which is preliminary data.</text>
</comment>
<organism evidence="2 3">
    <name type="scientific">Rotaria socialis</name>
    <dbReference type="NCBI Taxonomy" id="392032"/>
    <lineage>
        <taxon>Eukaryota</taxon>
        <taxon>Metazoa</taxon>
        <taxon>Spiralia</taxon>
        <taxon>Gnathifera</taxon>
        <taxon>Rotifera</taxon>
        <taxon>Eurotatoria</taxon>
        <taxon>Bdelloidea</taxon>
        <taxon>Philodinida</taxon>
        <taxon>Philodinidae</taxon>
        <taxon>Rotaria</taxon>
    </lineage>
</organism>